<feature type="compositionally biased region" description="Basic and acidic residues" evidence="1">
    <location>
        <begin position="138"/>
        <end position="147"/>
    </location>
</feature>
<organism evidence="2 3">
    <name type="scientific">Chrysophaeum taylorii</name>
    <dbReference type="NCBI Taxonomy" id="2483200"/>
    <lineage>
        <taxon>Eukaryota</taxon>
        <taxon>Sar</taxon>
        <taxon>Stramenopiles</taxon>
        <taxon>Ochrophyta</taxon>
        <taxon>Pelagophyceae</taxon>
        <taxon>Pelagomonadales</taxon>
        <taxon>Pelagomonadaceae</taxon>
        <taxon>Chrysophaeum</taxon>
    </lineage>
</organism>
<feature type="region of interest" description="Disordered" evidence="1">
    <location>
        <begin position="138"/>
        <end position="172"/>
    </location>
</feature>
<feature type="compositionally biased region" description="Polar residues" evidence="1">
    <location>
        <begin position="355"/>
        <end position="367"/>
    </location>
</feature>
<reference evidence="2" key="1">
    <citation type="submission" date="2023-01" db="EMBL/GenBank/DDBJ databases">
        <title>Metagenome sequencing of chrysophaentin producing Chrysophaeum taylorii.</title>
        <authorList>
            <person name="Davison J."/>
            <person name="Bewley C."/>
        </authorList>
    </citation>
    <scope>NUCLEOTIDE SEQUENCE</scope>
    <source>
        <strain evidence="2">NIES-1699</strain>
    </source>
</reference>
<feature type="compositionally biased region" description="Low complexity" evidence="1">
    <location>
        <begin position="410"/>
        <end position="420"/>
    </location>
</feature>
<dbReference type="PANTHER" id="PTHR37028">
    <property type="entry name" value="UNNAMED PRODUCT-RELATED"/>
    <property type="match status" value="1"/>
</dbReference>
<evidence type="ECO:0000313" key="2">
    <source>
        <dbReference type="EMBL" id="KAJ8612111.1"/>
    </source>
</evidence>
<keyword evidence="3" id="KW-1185">Reference proteome</keyword>
<feature type="region of interest" description="Disordered" evidence="1">
    <location>
        <begin position="354"/>
        <end position="373"/>
    </location>
</feature>
<dbReference type="Proteomes" id="UP001230188">
    <property type="component" value="Unassembled WGS sequence"/>
</dbReference>
<feature type="region of interest" description="Disordered" evidence="1">
    <location>
        <begin position="382"/>
        <end position="420"/>
    </location>
</feature>
<dbReference type="AlphaFoldDB" id="A0AAD7ULV3"/>
<feature type="compositionally biased region" description="Basic and acidic residues" evidence="1">
    <location>
        <begin position="60"/>
        <end position="70"/>
    </location>
</feature>
<feature type="compositionally biased region" description="Basic and acidic residues" evidence="1">
    <location>
        <begin position="382"/>
        <end position="396"/>
    </location>
</feature>
<accession>A0AAD7ULV3</accession>
<protein>
    <submittedName>
        <fullName evidence="2">Uncharacterized protein</fullName>
    </submittedName>
</protein>
<feature type="compositionally biased region" description="Basic and acidic residues" evidence="1">
    <location>
        <begin position="458"/>
        <end position="491"/>
    </location>
</feature>
<feature type="compositionally biased region" description="Basic and acidic residues" evidence="1">
    <location>
        <begin position="628"/>
        <end position="639"/>
    </location>
</feature>
<feature type="region of interest" description="Disordered" evidence="1">
    <location>
        <begin position="14"/>
        <end position="110"/>
    </location>
</feature>
<name>A0AAD7ULV3_9STRA</name>
<feature type="region of interest" description="Disordered" evidence="1">
    <location>
        <begin position="187"/>
        <end position="223"/>
    </location>
</feature>
<evidence type="ECO:0000313" key="3">
    <source>
        <dbReference type="Proteomes" id="UP001230188"/>
    </source>
</evidence>
<evidence type="ECO:0000256" key="1">
    <source>
        <dbReference type="SAM" id="MobiDB-lite"/>
    </source>
</evidence>
<feature type="region of interest" description="Disordered" evidence="1">
    <location>
        <begin position="449"/>
        <end position="679"/>
    </location>
</feature>
<comment type="caution">
    <text evidence="2">The sequence shown here is derived from an EMBL/GenBank/DDBJ whole genome shotgun (WGS) entry which is preliminary data.</text>
</comment>
<feature type="compositionally biased region" description="Basic and acidic residues" evidence="1">
    <location>
        <begin position="90"/>
        <end position="110"/>
    </location>
</feature>
<feature type="compositionally biased region" description="Pro residues" evidence="1">
    <location>
        <begin position="75"/>
        <end position="89"/>
    </location>
</feature>
<dbReference type="EMBL" id="JAQMWT010000057">
    <property type="protein sequence ID" value="KAJ8612111.1"/>
    <property type="molecule type" value="Genomic_DNA"/>
</dbReference>
<feature type="region of interest" description="Disordered" evidence="1">
    <location>
        <begin position="262"/>
        <end position="282"/>
    </location>
</feature>
<proteinExistence type="predicted"/>
<sequence>MPLDDLERKIQMVMAQTQRLQSGGKLSAGPKVSPRTADDASAEEEEMDGCPSNYACPSKVQDEMNGHSEEEVSGLPPPPASETPPPRPPEAPRSEKNGSRMREPKLYERAAEIRGKLEARGRKANGLWDRLHADAAKRRVEREKQPRVDGTFAPEITTMARKSSGEARTPRTATLYAHARAVTDKLDEKRAAEARAPTGCTFRPEISRRARSASPARGPGTPVHERLMAAGAAREEAARAREAIEAKRRANECTFRPAILSQRRTGKAAAGGVAERSAQYERDKQRRLAALREAREALAVAEATFAPRINHARPPRRETDSDVWERLSNDNSVYERAARREDARRAEMERYTFRPRTNATTTKNSEAAASAHERLYVSSRELAARENERRERRETDELAGCTFRPAVNGSREASSSESWSRLLDDARDVAALRDELKRARELEGCTFAPLVGRSPGPRGRETTPAHERLARDDILSKHAERGRLRAERELEGCTFRPRTGRSPARDPGKPVVDRMLEDETARRARSVERQRRKEDDERREMRGRVSRREPSAERMEKLAAPRTADGARKRADLERQKLRDLDKRPRARSASPARSVDSEASTARPRRGRSPAPQRRQDAAKTRPSTRRSLDSPRRERDSAALAQPPPHPNHKPPRPPPSSSDHPPYEPSTTSPGPALDEFERWQAEMEAKLAAL</sequence>
<dbReference type="PANTHER" id="PTHR37028:SF4">
    <property type="entry name" value="ALMS MOTIF DOMAIN-CONTAINING PROTEIN"/>
    <property type="match status" value="1"/>
</dbReference>
<gene>
    <name evidence="2" type="ORF">CTAYLR_002465</name>
</gene>
<feature type="compositionally biased region" description="Basic and acidic residues" evidence="1">
    <location>
        <begin position="503"/>
        <end position="584"/>
    </location>
</feature>